<feature type="domain" description="Heterokaryon incompatibility" evidence="1">
    <location>
        <begin position="175"/>
        <end position="297"/>
    </location>
</feature>
<dbReference type="OrthoDB" id="2958217at2759"/>
<protein>
    <recommendedName>
        <fullName evidence="1">Heterokaryon incompatibility domain-containing protein</fullName>
    </recommendedName>
</protein>
<dbReference type="PANTHER" id="PTHR33112:SF16">
    <property type="entry name" value="HETEROKARYON INCOMPATIBILITY DOMAIN-CONTAINING PROTEIN"/>
    <property type="match status" value="1"/>
</dbReference>
<dbReference type="Pfam" id="PF06985">
    <property type="entry name" value="HET"/>
    <property type="match status" value="1"/>
</dbReference>
<feature type="non-terminal residue" evidence="2">
    <location>
        <position position="690"/>
    </location>
</feature>
<proteinExistence type="predicted"/>
<dbReference type="Proteomes" id="UP000258309">
    <property type="component" value="Unassembled WGS sequence"/>
</dbReference>
<organism evidence="2 3">
    <name type="scientific">Scytalidium lignicola</name>
    <name type="common">Hyphomycete</name>
    <dbReference type="NCBI Taxonomy" id="5539"/>
    <lineage>
        <taxon>Eukaryota</taxon>
        <taxon>Fungi</taxon>
        <taxon>Dikarya</taxon>
        <taxon>Ascomycota</taxon>
        <taxon>Pezizomycotina</taxon>
        <taxon>Leotiomycetes</taxon>
        <taxon>Leotiomycetes incertae sedis</taxon>
        <taxon>Scytalidium</taxon>
    </lineage>
</organism>
<sequence>MLCRDCTRLFSRLDATKPGQADEISHHYSAQIHKDASSQGCMGCEILCDQVRHGKTIVRWIRRKGLDYHLMIEMPNMKDSTSNDLPLYRLTRVVRHRDRLRKIPGYEQTASTGSEACFSLARHWMRTCLNEHTTCNRPRLEAEAQWKPLRLIKIDPQTNHLRLCEGDEFPPNVEYVTLSHCWGVIPDRIKLTKDNLPTFRKELPDLQQFQTFKDAIIVAKKLGIQYIWIDSLCISQHPPDDFKEEGQQMSSVYKYSRCNISATSARDDTRGCFFSRDAKRVLMKRIEIPRDSSRREKKYAMRSGFSVRRQPIIFDIDRYCEAEHWINDVEEGARCLSPRILHYTDNKIYWECKELIASECCPWGFPSIENQLDTRRVFPRLATNCLSKTALTSSEAQFKPDLLPLDIRSVFGASKYKTWMETVTSYSNGYLTYKEDKLRAISRLAKEVSNLHMCNYLAGLWKCNLLFELGWMTNGGSSPISEFIGDNQTYRAPSWSWASIDGPVKYPYHRNMGSGNIYPLVSINDFSQTIPDQYIDFSDIHLMVEAQLIMITVSKLFKEDKFFDRVTISGLNVTTEGNIGLDNDESGMAYLCGEAKRGLYLMPLVLFFFDDFGESHEEKFSFTGLLLEHDSGQSAYERVGALNWEGSKAILQQDAGLDLLLKKVGTIDWRSGSRAQFQYNRAELERIKLI</sequence>
<evidence type="ECO:0000259" key="1">
    <source>
        <dbReference type="Pfam" id="PF06985"/>
    </source>
</evidence>
<dbReference type="InterPro" id="IPR010730">
    <property type="entry name" value="HET"/>
</dbReference>
<reference evidence="2 3" key="1">
    <citation type="submission" date="2018-05" db="EMBL/GenBank/DDBJ databases">
        <title>Draft genome sequence of Scytalidium lignicola DSM 105466, a ubiquitous saprotrophic fungus.</title>
        <authorList>
            <person name="Buettner E."/>
            <person name="Gebauer A.M."/>
            <person name="Hofrichter M."/>
            <person name="Liers C."/>
            <person name="Kellner H."/>
        </authorList>
    </citation>
    <scope>NUCLEOTIDE SEQUENCE [LARGE SCALE GENOMIC DNA]</scope>
    <source>
        <strain evidence="2 3">DSM 105466</strain>
    </source>
</reference>
<dbReference type="STRING" id="5539.A0A3E2GV48"/>
<dbReference type="PANTHER" id="PTHR33112">
    <property type="entry name" value="DOMAIN PROTEIN, PUTATIVE-RELATED"/>
    <property type="match status" value="1"/>
</dbReference>
<feature type="non-terminal residue" evidence="2">
    <location>
        <position position="1"/>
    </location>
</feature>
<gene>
    <name evidence="2" type="ORF">B7463_g11394</name>
</gene>
<dbReference type="EMBL" id="NCSJ02000383">
    <property type="protein sequence ID" value="RFU24948.1"/>
    <property type="molecule type" value="Genomic_DNA"/>
</dbReference>
<name>A0A3E2GV48_SCYLI</name>
<comment type="caution">
    <text evidence="2">The sequence shown here is derived from an EMBL/GenBank/DDBJ whole genome shotgun (WGS) entry which is preliminary data.</text>
</comment>
<evidence type="ECO:0000313" key="2">
    <source>
        <dbReference type="EMBL" id="RFU24948.1"/>
    </source>
</evidence>
<keyword evidence="3" id="KW-1185">Reference proteome</keyword>
<dbReference type="AlphaFoldDB" id="A0A3E2GV48"/>
<accession>A0A3E2GV48</accession>
<evidence type="ECO:0000313" key="3">
    <source>
        <dbReference type="Proteomes" id="UP000258309"/>
    </source>
</evidence>